<evidence type="ECO:0000256" key="1">
    <source>
        <dbReference type="ARBA" id="ARBA00004141"/>
    </source>
</evidence>
<evidence type="ECO:0000256" key="4">
    <source>
        <dbReference type="ARBA" id="ARBA00022989"/>
    </source>
</evidence>
<keyword evidence="5 6" id="KW-0472">Membrane</keyword>
<dbReference type="OrthoDB" id="2151161at2759"/>
<dbReference type="Proteomes" id="UP000247409">
    <property type="component" value="Unassembled WGS sequence"/>
</dbReference>
<keyword evidence="4 6" id="KW-1133">Transmembrane helix</keyword>
<evidence type="ECO:0000256" key="6">
    <source>
        <dbReference type="RuleBase" id="RU361206"/>
    </source>
</evidence>
<feature type="region of interest" description="Disordered" evidence="7">
    <location>
        <begin position="17"/>
        <end position="39"/>
    </location>
</feature>
<dbReference type="STRING" id="448386.A0A2V3J2V4"/>
<protein>
    <recommendedName>
        <fullName evidence="6">Golgi apparatus membrane protein TVP23 homolog</fullName>
    </recommendedName>
</protein>
<feature type="transmembrane region" description="Helical" evidence="6">
    <location>
        <begin position="71"/>
        <end position="97"/>
    </location>
</feature>
<evidence type="ECO:0000256" key="2">
    <source>
        <dbReference type="ARBA" id="ARBA00005467"/>
    </source>
</evidence>
<dbReference type="EMBL" id="NBIV01000012">
    <property type="protein sequence ID" value="PXF48709.1"/>
    <property type="molecule type" value="Genomic_DNA"/>
</dbReference>
<dbReference type="GO" id="GO:0009306">
    <property type="term" value="P:protein secretion"/>
    <property type="evidence" value="ECO:0007669"/>
    <property type="project" value="TreeGrafter"/>
</dbReference>
<feature type="transmembrane region" description="Helical" evidence="6">
    <location>
        <begin position="156"/>
        <end position="183"/>
    </location>
</feature>
<accession>A0A2V3J2V4</accession>
<dbReference type="PANTHER" id="PTHR13019:SF7">
    <property type="entry name" value="GOLGI APPARATUS MEMBRANE PROTEIN TVP23"/>
    <property type="match status" value="1"/>
</dbReference>
<dbReference type="GO" id="GO:0000139">
    <property type="term" value="C:Golgi membrane"/>
    <property type="evidence" value="ECO:0007669"/>
    <property type="project" value="TreeGrafter"/>
</dbReference>
<reference evidence="8 9" key="1">
    <citation type="journal article" date="2018" name="Mol. Biol. Evol.">
        <title>Analysis of the draft genome of the red seaweed Gracilariopsis chorda provides insights into genome size evolution in Rhodophyta.</title>
        <authorList>
            <person name="Lee J."/>
            <person name="Yang E.C."/>
            <person name="Graf L."/>
            <person name="Yang J.H."/>
            <person name="Qiu H."/>
            <person name="Zel Zion U."/>
            <person name="Chan C.X."/>
            <person name="Stephens T.G."/>
            <person name="Weber A.P.M."/>
            <person name="Boo G.H."/>
            <person name="Boo S.M."/>
            <person name="Kim K.M."/>
            <person name="Shin Y."/>
            <person name="Jung M."/>
            <person name="Lee S.J."/>
            <person name="Yim H.S."/>
            <person name="Lee J.H."/>
            <person name="Bhattacharya D."/>
            <person name="Yoon H.S."/>
        </authorList>
    </citation>
    <scope>NUCLEOTIDE SEQUENCE [LARGE SCALE GENOMIC DNA]</scope>
    <source>
        <strain evidence="8 9">SKKU-2015</strain>
        <tissue evidence="8">Whole body</tissue>
    </source>
</reference>
<organism evidence="8 9">
    <name type="scientific">Gracilariopsis chorda</name>
    <dbReference type="NCBI Taxonomy" id="448386"/>
    <lineage>
        <taxon>Eukaryota</taxon>
        <taxon>Rhodophyta</taxon>
        <taxon>Florideophyceae</taxon>
        <taxon>Rhodymeniophycidae</taxon>
        <taxon>Gracilariales</taxon>
        <taxon>Gracilariaceae</taxon>
        <taxon>Gracilariopsis</taxon>
    </lineage>
</organism>
<evidence type="ECO:0000313" key="9">
    <source>
        <dbReference type="Proteomes" id="UP000247409"/>
    </source>
</evidence>
<comment type="similarity">
    <text evidence="2 6">Belongs to the TVP23 family.</text>
</comment>
<dbReference type="AlphaFoldDB" id="A0A2V3J2V4"/>
<comment type="caution">
    <text evidence="8">The sequence shown here is derived from an EMBL/GenBank/DDBJ whole genome shotgun (WGS) entry which is preliminary data.</text>
</comment>
<evidence type="ECO:0000313" key="8">
    <source>
        <dbReference type="EMBL" id="PXF48709.1"/>
    </source>
</evidence>
<proteinExistence type="inferred from homology"/>
<gene>
    <name evidence="8" type="ORF">BWQ96_01561</name>
</gene>
<keyword evidence="3 6" id="KW-0812">Transmembrane</keyword>
<dbReference type="InterPro" id="IPR008564">
    <property type="entry name" value="TVP23-like"/>
</dbReference>
<evidence type="ECO:0000256" key="5">
    <source>
        <dbReference type="ARBA" id="ARBA00023136"/>
    </source>
</evidence>
<dbReference type="PANTHER" id="PTHR13019">
    <property type="entry name" value="GOLGI APPARATUS MEMBRANE PROTEIN TVP23"/>
    <property type="match status" value="1"/>
</dbReference>
<sequence length="227" mass="25443">MTKSDSQNPEAGEFLNADLHNSITPSSSGNPAVLTGDEEDPQEEGAVQAILRTSAHPTVAIFHVLFKISAILSYLLLALFTSSFVIQFVVTVTLLAFDFWTVKNVTGRLLVGLRWWHEVAEDGLTQKWRFETVPDRQSLNVTDGRIFWWTLYINPVLWLLLGIVCVLKFNVSYLLIVVIALTLNGANNIGYYKCNKDATEQIKNYIGKTMLGHAMEQSGLGRFSQYL</sequence>
<keyword evidence="9" id="KW-1185">Reference proteome</keyword>
<feature type="compositionally biased region" description="Polar residues" evidence="7">
    <location>
        <begin position="19"/>
        <end position="30"/>
    </location>
</feature>
<dbReference type="Pfam" id="PF05832">
    <property type="entry name" value="DUF846"/>
    <property type="match status" value="1"/>
</dbReference>
<evidence type="ECO:0000256" key="7">
    <source>
        <dbReference type="SAM" id="MobiDB-lite"/>
    </source>
</evidence>
<name>A0A2V3J2V4_9FLOR</name>
<evidence type="ECO:0000256" key="3">
    <source>
        <dbReference type="ARBA" id="ARBA00022692"/>
    </source>
</evidence>
<dbReference type="GO" id="GO:0016192">
    <property type="term" value="P:vesicle-mediated transport"/>
    <property type="evidence" value="ECO:0007669"/>
    <property type="project" value="TreeGrafter"/>
</dbReference>
<comment type="subcellular location">
    <subcellularLocation>
        <location evidence="1 6">Membrane</location>
        <topology evidence="1 6">Multi-pass membrane protein</topology>
    </subcellularLocation>
</comment>